<dbReference type="Pfam" id="PF12706">
    <property type="entry name" value="Lactamase_B_2"/>
    <property type="match status" value="1"/>
</dbReference>
<gene>
    <name evidence="2" type="primary">rbn_2</name>
    <name evidence="2" type="ORF">PsAD2_03052</name>
</gene>
<evidence type="ECO:0000313" key="2">
    <source>
        <dbReference type="EMBL" id="KZL17714.1"/>
    </source>
</evidence>
<dbReference type="Proteomes" id="UP000076577">
    <property type="component" value="Unassembled WGS sequence"/>
</dbReference>
<dbReference type="Gene3D" id="3.60.15.10">
    <property type="entry name" value="Ribonuclease Z/Hydroxyacylglutathione hydrolase-like"/>
    <property type="match status" value="1"/>
</dbReference>
<dbReference type="EC" id="3.1.26.11" evidence="2"/>
<dbReference type="OrthoDB" id="9781189at2"/>
<keyword evidence="2" id="KW-0378">Hydrolase</keyword>
<proteinExistence type="predicted"/>
<dbReference type="PANTHER" id="PTHR42663:SF6">
    <property type="entry name" value="HYDROLASE C777.06C-RELATED"/>
    <property type="match status" value="1"/>
</dbReference>
<dbReference type="RefSeq" id="WP_068007562.1">
    <property type="nucleotide sequence ID" value="NZ_FOFM01000010.1"/>
</dbReference>
<dbReference type="STRING" id="989403.SAMN05421798_11029"/>
<dbReference type="InterPro" id="IPR036866">
    <property type="entry name" value="RibonucZ/Hydroxyglut_hydro"/>
</dbReference>
<comment type="caution">
    <text evidence="2">The sequence shown here is derived from an EMBL/GenBank/DDBJ whole genome shotgun (WGS) entry which is preliminary data.</text>
</comment>
<evidence type="ECO:0000313" key="3">
    <source>
        <dbReference type="Proteomes" id="UP000076577"/>
    </source>
</evidence>
<feature type="domain" description="Metallo-beta-lactamase" evidence="1">
    <location>
        <begin position="37"/>
        <end position="215"/>
    </location>
</feature>
<name>A0A165XHV0_9HYPH</name>
<sequence length="272" mass="30229">MTSNFKVTILGSGSSTGVPRIGGDWGHCDPNEPKNRRRRCALLVERFSSEGVTTVLVDTGPDLREQMLSAGVKHVDAVLYTHAHADHLHGIDDLRFYALMQRAKIPVYMDSFTSKRARAAFDYCFATPPGSSYPPILEENRLTDAEHVTIEGAGGPITALPFKVNHGDIDALGFRFEDLAYTPDVKDIPDSSLHALEGLDTWIIDALREKPHQSHFCVQDALEWVSKMKPAQSVLTNLHCDLDYQKLKSELPENICPAYDGWAIEYPIHSVA</sequence>
<dbReference type="GO" id="GO:0042781">
    <property type="term" value="F:3'-tRNA processing endoribonuclease activity"/>
    <property type="evidence" value="ECO:0007669"/>
    <property type="project" value="UniProtKB-EC"/>
</dbReference>
<dbReference type="SUPFAM" id="SSF56281">
    <property type="entry name" value="Metallo-hydrolase/oxidoreductase"/>
    <property type="match status" value="1"/>
</dbReference>
<dbReference type="CDD" id="cd16279">
    <property type="entry name" value="metallo-hydrolase-like_MBL-fold"/>
    <property type="match status" value="1"/>
</dbReference>
<dbReference type="SMART" id="SM00849">
    <property type="entry name" value="Lactamase_B"/>
    <property type="match status" value="1"/>
</dbReference>
<dbReference type="AlphaFoldDB" id="A0A165XHV0"/>
<protein>
    <submittedName>
        <fullName evidence="2">Ribonuclease BN</fullName>
        <ecNumber evidence="2">3.1.26.11</ecNumber>
    </submittedName>
</protein>
<dbReference type="PATRIC" id="fig|989403.3.peg.3270"/>
<reference evidence="2 3" key="1">
    <citation type="journal article" date="2016" name="Front. Microbiol.">
        <title>Comparative Genomic Analysis Reveals a Diverse Repertoire of Genes Involved in Prokaryote-Eukaryote Interactions within the Pseudovibrio Genus.</title>
        <authorList>
            <person name="Romano S."/>
            <person name="Fernandez-Guerra A."/>
            <person name="Reen F.J."/>
            <person name="Glockner F.O."/>
            <person name="Crowley S.P."/>
            <person name="O'Sullivan O."/>
            <person name="Cotter P.D."/>
            <person name="Adams C."/>
            <person name="Dobson A.D."/>
            <person name="O'Gara F."/>
        </authorList>
    </citation>
    <scope>NUCLEOTIDE SEQUENCE [LARGE SCALE GENOMIC DNA]</scope>
    <source>
        <strain evidence="2 3">Ad2</strain>
    </source>
</reference>
<dbReference type="InterPro" id="IPR001279">
    <property type="entry name" value="Metallo-B-lactamas"/>
</dbReference>
<keyword evidence="3" id="KW-1185">Reference proteome</keyword>
<dbReference type="EMBL" id="LMCB01000030">
    <property type="protein sequence ID" value="KZL17714.1"/>
    <property type="molecule type" value="Genomic_DNA"/>
</dbReference>
<organism evidence="2 3">
    <name type="scientific">Pseudovibrio axinellae</name>
    <dbReference type="NCBI Taxonomy" id="989403"/>
    <lineage>
        <taxon>Bacteria</taxon>
        <taxon>Pseudomonadati</taxon>
        <taxon>Pseudomonadota</taxon>
        <taxon>Alphaproteobacteria</taxon>
        <taxon>Hyphomicrobiales</taxon>
        <taxon>Stappiaceae</taxon>
        <taxon>Pseudovibrio</taxon>
    </lineage>
</organism>
<evidence type="ECO:0000259" key="1">
    <source>
        <dbReference type="SMART" id="SM00849"/>
    </source>
</evidence>
<dbReference type="PANTHER" id="PTHR42663">
    <property type="entry name" value="HYDROLASE C777.06C-RELATED-RELATED"/>
    <property type="match status" value="1"/>
</dbReference>
<accession>A0A165XHV0</accession>